<feature type="compositionally biased region" description="Basic and acidic residues" evidence="1">
    <location>
        <begin position="88"/>
        <end position="101"/>
    </location>
</feature>
<dbReference type="Proteomes" id="UP001141434">
    <property type="component" value="Unassembled WGS sequence"/>
</dbReference>
<reference evidence="2" key="2">
    <citation type="journal article" date="2023" name="IMA Fungus">
        <title>Comparative genomic study of the Penicillium genus elucidates a diverse pangenome and 15 lateral gene transfer events.</title>
        <authorList>
            <person name="Petersen C."/>
            <person name="Sorensen T."/>
            <person name="Nielsen M.R."/>
            <person name="Sondergaard T.E."/>
            <person name="Sorensen J.L."/>
            <person name="Fitzpatrick D.A."/>
            <person name="Frisvad J.C."/>
            <person name="Nielsen K.L."/>
        </authorList>
    </citation>
    <scope>NUCLEOTIDE SEQUENCE</scope>
    <source>
        <strain evidence="2">IBT 34128</strain>
    </source>
</reference>
<dbReference type="RefSeq" id="XP_056513704.1">
    <property type="nucleotide sequence ID" value="XM_056652637.1"/>
</dbReference>
<gene>
    <name evidence="2" type="ORF">NUU61_002055</name>
</gene>
<name>A0A9W9FQV1_9EURO</name>
<dbReference type="OrthoDB" id="2137750at2759"/>
<evidence type="ECO:0000313" key="3">
    <source>
        <dbReference type="Proteomes" id="UP001141434"/>
    </source>
</evidence>
<dbReference type="EMBL" id="JAPMSZ010000004">
    <property type="protein sequence ID" value="KAJ5104708.1"/>
    <property type="molecule type" value="Genomic_DNA"/>
</dbReference>
<keyword evidence="3" id="KW-1185">Reference proteome</keyword>
<evidence type="ECO:0000256" key="1">
    <source>
        <dbReference type="SAM" id="MobiDB-lite"/>
    </source>
</evidence>
<reference evidence="2" key="1">
    <citation type="submission" date="2022-11" db="EMBL/GenBank/DDBJ databases">
        <authorList>
            <person name="Petersen C."/>
        </authorList>
    </citation>
    <scope>NUCLEOTIDE SEQUENCE</scope>
    <source>
        <strain evidence="2">IBT 34128</strain>
    </source>
</reference>
<proteinExistence type="predicted"/>
<dbReference type="AlphaFoldDB" id="A0A9W9FQV1"/>
<sequence>MSPLLRLFPAFRPKHLGGWPRRGLAIVAHPHHPNPGNFANRPKEELSEIGHRGGKKGGKARGVGGFHEMDPEKQHAIASKGGRATRKAAIEREAAAIEAEHGPVPTGRSEEPSVVPPGFVEWKTTA</sequence>
<dbReference type="GeneID" id="81391805"/>
<organism evidence="2 3">
    <name type="scientific">Penicillium alfredii</name>
    <dbReference type="NCBI Taxonomy" id="1506179"/>
    <lineage>
        <taxon>Eukaryota</taxon>
        <taxon>Fungi</taxon>
        <taxon>Dikarya</taxon>
        <taxon>Ascomycota</taxon>
        <taxon>Pezizomycotina</taxon>
        <taxon>Eurotiomycetes</taxon>
        <taxon>Eurotiomycetidae</taxon>
        <taxon>Eurotiales</taxon>
        <taxon>Aspergillaceae</taxon>
        <taxon>Penicillium</taxon>
    </lineage>
</organism>
<feature type="region of interest" description="Disordered" evidence="1">
    <location>
        <begin position="48"/>
        <end position="126"/>
    </location>
</feature>
<dbReference type="InterPro" id="IPR019626">
    <property type="entry name" value="Stress-induced_KGG_rpt"/>
</dbReference>
<accession>A0A9W9FQV1</accession>
<dbReference type="Pfam" id="PF10685">
    <property type="entry name" value="KGG"/>
    <property type="match status" value="2"/>
</dbReference>
<evidence type="ECO:0008006" key="4">
    <source>
        <dbReference type="Google" id="ProtNLM"/>
    </source>
</evidence>
<protein>
    <recommendedName>
        <fullName evidence="4">Conidiation-specific protein Con-10</fullName>
    </recommendedName>
</protein>
<evidence type="ECO:0000313" key="2">
    <source>
        <dbReference type="EMBL" id="KAJ5104708.1"/>
    </source>
</evidence>
<comment type="caution">
    <text evidence="2">The sequence shown here is derived from an EMBL/GenBank/DDBJ whole genome shotgun (WGS) entry which is preliminary data.</text>
</comment>